<sequence>MPYDRNKRNRTQGQGGRGARKCTDGSISFTETIQKDLTKRFSQSKYFEELHKHKKGEKKGEYIDYRLTKFWVKFHEFRKMLSCIGGVLLGSQAEAYVGVEDVVSRVYAALNVHMRWLFEHNHLPCIPFSPMIPFVKAAVNADPFTASSTAVVVRTTECRPEILLFSLPFYSCFRTHLSFTRPHGWCSPII</sequence>
<evidence type="ECO:0000313" key="2">
    <source>
        <dbReference type="Proteomes" id="UP001060085"/>
    </source>
</evidence>
<accession>A0ACB9ZSK0</accession>
<gene>
    <name evidence="1" type="ORF">M9H77_35786</name>
</gene>
<reference evidence="2" key="1">
    <citation type="journal article" date="2023" name="Nat. Plants">
        <title>Single-cell RNA sequencing provides a high-resolution roadmap for understanding the multicellular compartmentation of specialized metabolism.</title>
        <authorList>
            <person name="Sun S."/>
            <person name="Shen X."/>
            <person name="Li Y."/>
            <person name="Li Y."/>
            <person name="Wang S."/>
            <person name="Li R."/>
            <person name="Zhang H."/>
            <person name="Shen G."/>
            <person name="Guo B."/>
            <person name="Wei J."/>
            <person name="Xu J."/>
            <person name="St-Pierre B."/>
            <person name="Chen S."/>
            <person name="Sun C."/>
        </authorList>
    </citation>
    <scope>NUCLEOTIDE SEQUENCE [LARGE SCALE GENOMIC DNA]</scope>
</reference>
<organism evidence="1 2">
    <name type="scientific">Catharanthus roseus</name>
    <name type="common">Madagascar periwinkle</name>
    <name type="synonym">Vinca rosea</name>
    <dbReference type="NCBI Taxonomy" id="4058"/>
    <lineage>
        <taxon>Eukaryota</taxon>
        <taxon>Viridiplantae</taxon>
        <taxon>Streptophyta</taxon>
        <taxon>Embryophyta</taxon>
        <taxon>Tracheophyta</taxon>
        <taxon>Spermatophyta</taxon>
        <taxon>Magnoliopsida</taxon>
        <taxon>eudicotyledons</taxon>
        <taxon>Gunneridae</taxon>
        <taxon>Pentapetalae</taxon>
        <taxon>asterids</taxon>
        <taxon>lamiids</taxon>
        <taxon>Gentianales</taxon>
        <taxon>Apocynaceae</taxon>
        <taxon>Rauvolfioideae</taxon>
        <taxon>Vinceae</taxon>
        <taxon>Catharanthinae</taxon>
        <taxon>Catharanthus</taxon>
    </lineage>
</organism>
<dbReference type="EMBL" id="CM044708">
    <property type="protein sequence ID" value="KAI5649781.1"/>
    <property type="molecule type" value="Genomic_DNA"/>
</dbReference>
<dbReference type="Proteomes" id="UP001060085">
    <property type="component" value="Linkage Group LG08"/>
</dbReference>
<protein>
    <submittedName>
        <fullName evidence="1">Uncharacterized protein</fullName>
    </submittedName>
</protein>
<evidence type="ECO:0000313" key="1">
    <source>
        <dbReference type="EMBL" id="KAI5649781.1"/>
    </source>
</evidence>
<name>A0ACB9ZSK0_CATRO</name>
<proteinExistence type="predicted"/>
<comment type="caution">
    <text evidence="1">The sequence shown here is derived from an EMBL/GenBank/DDBJ whole genome shotgun (WGS) entry which is preliminary data.</text>
</comment>
<keyword evidence="2" id="KW-1185">Reference proteome</keyword>